<protein>
    <submittedName>
        <fullName evidence="1">Uncharacterized protein</fullName>
    </submittedName>
</protein>
<gene>
    <name evidence="1" type="ORF">ONZ43_g3025</name>
</gene>
<comment type="caution">
    <text evidence="1">The sequence shown here is derived from an EMBL/GenBank/DDBJ whole genome shotgun (WGS) entry which is preliminary data.</text>
</comment>
<evidence type="ECO:0000313" key="1">
    <source>
        <dbReference type="EMBL" id="KAJ8120207.1"/>
    </source>
</evidence>
<proteinExistence type="predicted"/>
<sequence>MAAPNGWSPMAQSLFCPAPQIPQMPQLQQLPQLQQPQQQQYWYYYPTATPAGLPVTCTRPSPFWSGTSHYLTSPPAPQVYTVEPAYMMPQTAYYQAPAAAPMYYYAAGAPTYYYT</sequence>
<keyword evidence="2" id="KW-1185">Reference proteome</keyword>
<name>A0ACC2IYQ5_9PEZI</name>
<dbReference type="EMBL" id="JAPESX010000672">
    <property type="protein sequence ID" value="KAJ8120207.1"/>
    <property type="molecule type" value="Genomic_DNA"/>
</dbReference>
<accession>A0ACC2IYQ5</accession>
<evidence type="ECO:0000313" key="2">
    <source>
        <dbReference type="Proteomes" id="UP001153334"/>
    </source>
</evidence>
<dbReference type="Proteomes" id="UP001153334">
    <property type="component" value="Unassembled WGS sequence"/>
</dbReference>
<organism evidence="1 2">
    <name type="scientific">Nemania bipapillata</name>
    <dbReference type="NCBI Taxonomy" id="110536"/>
    <lineage>
        <taxon>Eukaryota</taxon>
        <taxon>Fungi</taxon>
        <taxon>Dikarya</taxon>
        <taxon>Ascomycota</taxon>
        <taxon>Pezizomycotina</taxon>
        <taxon>Sordariomycetes</taxon>
        <taxon>Xylariomycetidae</taxon>
        <taxon>Xylariales</taxon>
        <taxon>Xylariaceae</taxon>
        <taxon>Nemania</taxon>
    </lineage>
</organism>
<reference evidence="1" key="1">
    <citation type="submission" date="2022-11" db="EMBL/GenBank/DDBJ databases">
        <title>Genome Sequence of Nemania bipapillata.</title>
        <authorList>
            <person name="Buettner E."/>
        </authorList>
    </citation>
    <scope>NUCLEOTIDE SEQUENCE</scope>
    <source>
        <strain evidence="1">CP14</strain>
    </source>
</reference>